<reference evidence="14" key="1">
    <citation type="submission" date="2019-08" db="EMBL/GenBank/DDBJ databases">
        <authorList>
            <person name="Ishikawa M."/>
            <person name="Suzuki T."/>
            <person name="Matsutani M."/>
        </authorList>
    </citation>
    <scope>NUCLEOTIDE SEQUENCE</scope>
    <source>
        <strain evidence="14">7C1</strain>
        <strain evidence="13">8C4</strain>
    </source>
</reference>
<dbReference type="CDD" id="cd01898">
    <property type="entry name" value="Obg"/>
    <property type="match status" value="1"/>
</dbReference>
<accession>A0AAN4UBJ9</accession>
<dbReference type="Pfam" id="PF09269">
    <property type="entry name" value="DUF1967"/>
    <property type="match status" value="1"/>
</dbReference>
<dbReference type="InterPro" id="IPR036346">
    <property type="entry name" value="GTP-bd_prot_GTP1/OBG_C_sf"/>
</dbReference>
<keyword evidence="5 9" id="KW-0547">Nucleotide-binding</keyword>
<comment type="similarity">
    <text evidence="2 9">Belongs to the TRAFAC class OBG-HflX-like GTPase superfamily. OBG GTPase family.</text>
</comment>
<evidence type="ECO:0000259" key="10">
    <source>
        <dbReference type="PROSITE" id="PS51710"/>
    </source>
</evidence>
<dbReference type="NCBIfam" id="NF008954">
    <property type="entry name" value="PRK12296.1"/>
    <property type="match status" value="1"/>
</dbReference>
<dbReference type="InterPro" id="IPR031167">
    <property type="entry name" value="G_OBG"/>
</dbReference>
<evidence type="ECO:0000256" key="1">
    <source>
        <dbReference type="ARBA" id="ARBA00001946"/>
    </source>
</evidence>
<dbReference type="Gene3D" id="3.30.300.350">
    <property type="entry name" value="GTP-binding protein OBG, C-terminal domain"/>
    <property type="match status" value="1"/>
</dbReference>
<evidence type="ECO:0000256" key="3">
    <source>
        <dbReference type="ARBA" id="ARBA00022490"/>
    </source>
</evidence>
<dbReference type="EMBL" id="BKBO01000001">
    <property type="protein sequence ID" value="GEQ48266.1"/>
    <property type="molecule type" value="Genomic_DNA"/>
</dbReference>
<feature type="domain" description="OCT" evidence="11">
    <location>
        <begin position="360"/>
        <end position="438"/>
    </location>
</feature>
<dbReference type="PROSITE" id="PS51710">
    <property type="entry name" value="G_OBG"/>
    <property type="match status" value="1"/>
</dbReference>
<dbReference type="Gene3D" id="3.40.50.300">
    <property type="entry name" value="P-loop containing nucleotide triphosphate hydrolases"/>
    <property type="match status" value="1"/>
</dbReference>
<dbReference type="AlphaFoldDB" id="A0AAN4UBJ9"/>
<feature type="binding site" evidence="9">
    <location>
        <position position="174"/>
    </location>
    <ligand>
        <name>Mg(2+)</name>
        <dbReference type="ChEBI" id="CHEBI:18420"/>
    </ligand>
</feature>
<dbReference type="GO" id="GO:0005525">
    <property type="term" value="F:GTP binding"/>
    <property type="evidence" value="ECO:0007669"/>
    <property type="project" value="UniProtKB-UniRule"/>
</dbReference>
<evidence type="ECO:0000313" key="16">
    <source>
        <dbReference type="Proteomes" id="UP000886607"/>
    </source>
</evidence>
<feature type="domain" description="OBG-type G" evidence="10">
    <location>
        <begin position="161"/>
        <end position="339"/>
    </location>
</feature>
<evidence type="ECO:0000256" key="8">
    <source>
        <dbReference type="ARBA" id="ARBA00023134"/>
    </source>
</evidence>
<dbReference type="FunFam" id="3.40.50.300:FF:000515">
    <property type="entry name" value="GTPase Obg"/>
    <property type="match status" value="1"/>
</dbReference>
<dbReference type="RefSeq" id="WP_124005473.1">
    <property type="nucleotide sequence ID" value="NZ_BJYN01000050.1"/>
</dbReference>
<evidence type="ECO:0000256" key="6">
    <source>
        <dbReference type="ARBA" id="ARBA00022801"/>
    </source>
</evidence>
<evidence type="ECO:0000256" key="4">
    <source>
        <dbReference type="ARBA" id="ARBA00022723"/>
    </source>
</evidence>
<reference evidence="14" key="2">
    <citation type="journal article" date="2020" name="Int. Dairy J.">
        <title>Lactic acid bacterial diversity in Brie cheese focusing on salt concentration and pH of isolation medium and characterisation of halophilic and alkaliphilic lactic acid bacterial isolates.</title>
        <authorList>
            <person name="Unno R."/>
            <person name="Matsutani M."/>
            <person name="Suzuki T."/>
            <person name="Kodama K."/>
            <person name="Matsushita H."/>
            <person name="Yamasato K."/>
            <person name="Koizumi Y."/>
            <person name="Ishikawa M."/>
        </authorList>
    </citation>
    <scope>NUCLEOTIDE SEQUENCE</scope>
    <source>
        <strain evidence="14">7C1</strain>
        <strain evidence="13">8C4</strain>
    </source>
</reference>
<organism evidence="14 15">
    <name type="scientific">Tetragenococcus koreensis</name>
    <dbReference type="NCBI Taxonomy" id="290335"/>
    <lineage>
        <taxon>Bacteria</taxon>
        <taxon>Bacillati</taxon>
        <taxon>Bacillota</taxon>
        <taxon>Bacilli</taxon>
        <taxon>Lactobacillales</taxon>
        <taxon>Enterococcaceae</taxon>
        <taxon>Tetragenococcus</taxon>
    </lineage>
</organism>
<name>A0AAN4UBJ9_9ENTE</name>
<dbReference type="Pfam" id="PF01926">
    <property type="entry name" value="MMR_HSR1"/>
    <property type="match status" value="1"/>
</dbReference>
<dbReference type="InterPro" id="IPR027417">
    <property type="entry name" value="P-loop_NTPase"/>
</dbReference>
<dbReference type="KEGG" id="tkr:C7K43_02885"/>
<dbReference type="PANTHER" id="PTHR11702">
    <property type="entry name" value="DEVELOPMENTALLY REGULATED GTP-BINDING PROTEIN-RELATED"/>
    <property type="match status" value="1"/>
</dbReference>
<evidence type="ECO:0000256" key="5">
    <source>
        <dbReference type="ARBA" id="ARBA00022741"/>
    </source>
</evidence>
<feature type="binding site" evidence="9">
    <location>
        <position position="194"/>
    </location>
    <ligand>
        <name>Mg(2+)</name>
        <dbReference type="ChEBI" id="CHEBI:18420"/>
    </ligand>
</feature>
<dbReference type="GO" id="GO:0003924">
    <property type="term" value="F:GTPase activity"/>
    <property type="evidence" value="ECO:0007669"/>
    <property type="project" value="UniProtKB-UniRule"/>
</dbReference>
<comment type="cofactor">
    <cofactor evidence="1 9">
        <name>Mg(2+)</name>
        <dbReference type="ChEBI" id="CHEBI:18420"/>
    </cofactor>
</comment>
<dbReference type="Gene3D" id="2.70.210.12">
    <property type="entry name" value="GTP1/OBG domain"/>
    <property type="match status" value="1"/>
</dbReference>
<protein>
    <recommendedName>
        <fullName evidence="9">GTPase Obg</fullName>
        <ecNumber evidence="9">3.6.5.-</ecNumber>
    </recommendedName>
    <alternativeName>
        <fullName evidence="9">GTP-binding protein Obg</fullName>
    </alternativeName>
</protein>
<dbReference type="PRINTS" id="PR00326">
    <property type="entry name" value="GTP1OBG"/>
</dbReference>
<feature type="binding site" evidence="9">
    <location>
        <begin position="167"/>
        <end position="174"/>
    </location>
    <ligand>
        <name>GTP</name>
        <dbReference type="ChEBI" id="CHEBI:37565"/>
    </ligand>
</feature>
<evidence type="ECO:0000259" key="12">
    <source>
        <dbReference type="PROSITE" id="PS51883"/>
    </source>
</evidence>
<feature type="binding site" evidence="9">
    <location>
        <begin position="214"/>
        <end position="217"/>
    </location>
    <ligand>
        <name>GTP</name>
        <dbReference type="ChEBI" id="CHEBI:37565"/>
    </ligand>
</feature>
<dbReference type="Pfam" id="PF01018">
    <property type="entry name" value="GTP1_OBG"/>
    <property type="match status" value="1"/>
</dbReference>
<dbReference type="GeneID" id="69984879"/>
<dbReference type="InterPro" id="IPR045086">
    <property type="entry name" value="OBG_GTPase"/>
</dbReference>
<comment type="subunit">
    <text evidence="9">Monomer.</text>
</comment>
<dbReference type="NCBIfam" id="TIGR03595">
    <property type="entry name" value="Obg_CgtA_exten"/>
    <property type="match status" value="1"/>
</dbReference>
<dbReference type="PROSITE" id="PS00905">
    <property type="entry name" value="GTP1_OBG"/>
    <property type="match status" value="1"/>
</dbReference>
<dbReference type="GO" id="GO:0000287">
    <property type="term" value="F:magnesium ion binding"/>
    <property type="evidence" value="ECO:0007669"/>
    <property type="project" value="InterPro"/>
</dbReference>
<comment type="function">
    <text evidence="9">An essential GTPase which binds GTP, GDP and possibly (p)ppGpp with moderate affinity, with high nucleotide exchange rates and a fairly low GTP hydrolysis rate. Plays a role in control of the cell cycle, stress response, ribosome biogenesis and in those bacteria that undergo differentiation, in morphogenesis control.</text>
</comment>
<keyword evidence="6 9" id="KW-0378">Hydrolase</keyword>
<dbReference type="EC" id="3.6.5.-" evidence="9"/>
<dbReference type="EMBL" id="BKBQ01000001">
    <property type="protein sequence ID" value="GEQ53274.1"/>
    <property type="molecule type" value="Genomic_DNA"/>
</dbReference>
<evidence type="ECO:0000256" key="2">
    <source>
        <dbReference type="ARBA" id="ARBA00007699"/>
    </source>
</evidence>
<keyword evidence="3 9" id="KW-0963">Cytoplasm</keyword>
<gene>
    <name evidence="9 14" type="primary">obg</name>
    <name evidence="13" type="ORF">TK11N_01180</name>
    <name evidence="14" type="ORF">TK2N_01180</name>
</gene>
<dbReference type="PROSITE" id="PS51883">
    <property type="entry name" value="OBG"/>
    <property type="match status" value="1"/>
</dbReference>
<feature type="domain" description="Obg" evidence="12">
    <location>
        <begin position="2"/>
        <end position="160"/>
    </location>
</feature>
<dbReference type="NCBIfam" id="NF008955">
    <property type="entry name" value="PRK12297.1"/>
    <property type="match status" value="1"/>
</dbReference>
<dbReference type="Proteomes" id="UP000886607">
    <property type="component" value="Unassembled WGS sequence"/>
</dbReference>
<dbReference type="SUPFAM" id="SSF102741">
    <property type="entry name" value="Obg GTP-binding protein C-terminal domain"/>
    <property type="match status" value="1"/>
</dbReference>
<keyword evidence="8 9" id="KW-0342">GTP-binding</keyword>
<keyword evidence="4 9" id="KW-0479">Metal-binding</keyword>
<evidence type="ECO:0000313" key="14">
    <source>
        <dbReference type="EMBL" id="GEQ53274.1"/>
    </source>
</evidence>
<dbReference type="Proteomes" id="UP000886597">
    <property type="component" value="Unassembled WGS sequence"/>
</dbReference>
<proteinExistence type="inferred from homology"/>
<dbReference type="SUPFAM" id="SSF82051">
    <property type="entry name" value="Obg GTP-binding protein N-terminal domain"/>
    <property type="match status" value="1"/>
</dbReference>
<dbReference type="InterPro" id="IPR015349">
    <property type="entry name" value="OCT_dom"/>
</dbReference>
<dbReference type="PANTHER" id="PTHR11702:SF31">
    <property type="entry name" value="MITOCHONDRIAL RIBOSOME-ASSOCIATED GTPASE 2"/>
    <property type="match status" value="1"/>
</dbReference>
<dbReference type="PIRSF" id="PIRSF002401">
    <property type="entry name" value="GTP_bd_Obg/CgtA"/>
    <property type="match status" value="1"/>
</dbReference>
<evidence type="ECO:0000256" key="9">
    <source>
        <dbReference type="HAMAP-Rule" id="MF_01454"/>
    </source>
</evidence>
<dbReference type="PROSITE" id="PS51881">
    <property type="entry name" value="OCT"/>
    <property type="match status" value="1"/>
</dbReference>
<dbReference type="InterPro" id="IPR006073">
    <property type="entry name" value="GTP-bd"/>
</dbReference>
<dbReference type="HAMAP" id="MF_01454">
    <property type="entry name" value="GTPase_Obg"/>
    <property type="match status" value="1"/>
</dbReference>
<dbReference type="InterPro" id="IPR014100">
    <property type="entry name" value="GTP-bd_Obg/CgtA"/>
</dbReference>
<dbReference type="NCBIfam" id="TIGR02729">
    <property type="entry name" value="Obg_CgtA"/>
    <property type="match status" value="1"/>
</dbReference>
<dbReference type="GO" id="GO:0005737">
    <property type="term" value="C:cytoplasm"/>
    <property type="evidence" value="ECO:0007669"/>
    <property type="project" value="UniProtKB-SubCell"/>
</dbReference>
<evidence type="ECO:0000256" key="7">
    <source>
        <dbReference type="ARBA" id="ARBA00022842"/>
    </source>
</evidence>
<evidence type="ECO:0000313" key="15">
    <source>
        <dbReference type="Proteomes" id="UP000886597"/>
    </source>
</evidence>
<sequence length="438" mass="48076">MSMFLDQTTIDVKAGNGGNGMVAFRREKYVPDGGPAGGDGGRGGDVILIVDEGLRTLMDFRYNRHFKAQAGQNGMSKSMHGRSSQDLYVKVPQGTIVRDKDTGEFLGDLIEDGQMLTVAKGGRGGRGNVHFATPRNPAPELAENGEPGIERKIELELKILADVGLVGFPSVGKSTLLSVMSAAKPKIGAYHFTTLVPNLGMVSAANGANFVIADLPGLIEGASQGVGLGIQFLRHIERTRVILHVLDMSGMEGRDPYEDYMAINQELASYDLRLLERPQIIVANKMDMPDAQENLEQFKQKLIQEQEDETAEQSLIFSVSGVTGQGTDPLINATADLLEKAPAFPLQEETVAEEETVQYGYAANEPAFEIQRDPDATWVLTGSQLEKQFEMTNLEHEEAIRRFSRQLRKMGVDEALRERGAKDGELVRIKDFVFEFVE</sequence>
<evidence type="ECO:0000313" key="13">
    <source>
        <dbReference type="EMBL" id="GEQ48266.1"/>
    </source>
</evidence>
<dbReference type="InterPro" id="IPR036726">
    <property type="entry name" value="GTP1_OBG_dom_sf"/>
</dbReference>
<dbReference type="GO" id="GO:0042254">
    <property type="term" value="P:ribosome biogenesis"/>
    <property type="evidence" value="ECO:0007669"/>
    <property type="project" value="UniProtKB-UniRule"/>
</dbReference>
<feature type="binding site" evidence="9">
    <location>
        <begin position="192"/>
        <end position="196"/>
    </location>
    <ligand>
        <name>GTP</name>
        <dbReference type="ChEBI" id="CHEBI:37565"/>
    </ligand>
</feature>
<dbReference type="SUPFAM" id="SSF52540">
    <property type="entry name" value="P-loop containing nucleoside triphosphate hydrolases"/>
    <property type="match status" value="1"/>
</dbReference>
<keyword evidence="16" id="KW-1185">Reference proteome</keyword>
<dbReference type="FunFam" id="2.70.210.12:FF:000001">
    <property type="entry name" value="GTPase Obg"/>
    <property type="match status" value="1"/>
</dbReference>
<dbReference type="NCBIfam" id="NF008956">
    <property type="entry name" value="PRK12299.1"/>
    <property type="match status" value="1"/>
</dbReference>
<feature type="binding site" evidence="9">
    <location>
        <begin position="284"/>
        <end position="287"/>
    </location>
    <ligand>
        <name>GTP</name>
        <dbReference type="ChEBI" id="CHEBI:37565"/>
    </ligand>
</feature>
<keyword evidence="7 9" id="KW-0460">Magnesium</keyword>
<evidence type="ECO:0000259" key="11">
    <source>
        <dbReference type="PROSITE" id="PS51881"/>
    </source>
</evidence>
<comment type="caution">
    <text evidence="14">The sequence shown here is derived from an EMBL/GenBank/DDBJ whole genome shotgun (WGS) entry which is preliminary data.</text>
</comment>
<dbReference type="InterPro" id="IPR006074">
    <property type="entry name" value="GTP1-OBG_CS"/>
</dbReference>
<comment type="subcellular location">
    <subcellularLocation>
        <location evidence="9">Cytoplasm</location>
    </subcellularLocation>
</comment>
<feature type="binding site" evidence="9">
    <location>
        <begin position="320"/>
        <end position="322"/>
    </location>
    <ligand>
        <name>GTP</name>
        <dbReference type="ChEBI" id="CHEBI:37565"/>
    </ligand>
</feature>
<dbReference type="InterPro" id="IPR006169">
    <property type="entry name" value="GTP1_OBG_dom"/>
</dbReference>